<comment type="function">
    <text evidence="3">Counteracts the endogenous Pycsar antiviral defense system. Phosphodiesterase that enables metal-dependent hydrolysis of host cyclic nucleotide Pycsar defense signals such as cCMP and cUMP.</text>
</comment>
<dbReference type="Gene3D" id="3.40.250.10">
    <property type="entry name" value="Rhodanese-like domain"/>
    <property type="match status" value="2"/>
</dbReference>
<evidence type="ECO:0000259" key="5">
    <source>
        <dbReference type="PROSITE" id="PS50206"/>
    </source>
</evidence>
<name>A0ABT4Q9W1_9BACL</name>
<accession>A0ABT4Q9W1</accession>
<dbReference type="EMBL" id="JAQAGZ010000009">
    <property type="protein sequence ID" value="MCZ8513672.1"/>
    <property type="molecule type" value="Genomic_DNA"/>
</dbReference>
<dbReference type="CDD" id="cd00158">
    <property type="entry name" value="RHOD"/>
    <property type="match status" value="1"/>
</dbReference>
<sequence length="464" mass="50783">MLLKYFYNEKLAHASYLIGCQATGEAIVIDPARDITPYIESAKKEGVRIVAATETHIHADFVSGARELAANIGAILYLSDEGGEGWKYEFVDQYPSRKLKDGDKFNIGNIRIEVMHTPGHTPEHISFLVTDGGANAAAPMGIFTGDFVFVGDVGRPDLLEKAAGEQGTSDVLARQMFQSLQKFKKLPDFIQVLPAHGAGSACGKALGAVPSSTVGYEKMVNWALQYDNEDHFVEALLKGQPEAPKYFAMMKKLNKVGPALLSDVNQPVNTPMDAQLVLDWSKQGIVVDTRPSKPFSERHIAGTLNIPFNKSFVNWAGWLLAYDAPIYLLTSNKHVSEVTMALQSIGLDKVAATMDPNVVDIPGVNVQSYDNVTCEVGREAIERGDVYVLDVRNANEWEEGHMPEAQHIMLGHLPDRVKNLPTDKPILVHCKSGGRSAIAASILQANGNQKVVNLLGGYDEWIRK</sequence>
<dbReference type="SUPFAM" id="SSF52821">
    <property type="entry name" value="Rhodanese/Cell cycle control phosphatase"/>
    <property type="match status" value="2"/>
</dbReference>
<dbReference type="PROSITE" id="PS50206">
    <property type="entry name" value="RHODANESE_3"/>
    <property type="match status" value="1"/>
</dbReference>
<comment type="caution">
    <text evidence="6">The sequence shown here is derived from an EMBL/GenBank/DDBJ whole genome shotgun (WGS) entry which is preliminary data.</text>
</comment>
<keyword evidence="1" id="KW-0479">Metal-binding</keyword>
<evidence type="ECO:0000256" key="4">
    <source>
        <dbReference type="ARBA" id="ARBA00048505"/>
    </source>
</evidence>
<comment type="catalytic activity">
    <reaction evidence="2">
        <text>3',5'-cyclic CMP + H2O = CMP + H(+)</text>
        <dbReference type="Rhea" id="RHEA:72675"/>
        <dbReference type="ChEBI" id="CHEBI:15377"/>
        <dbReference type="ChEBI" id="CHEBI:15378"/>
        <dbReference type="ChEBI" id="CHEBI:58003"/>
        <dbReference type="ChEBI" id="CHEBI:60377"/>
    </reaction>
    <physiologicalReaction direction="left-to-right" evidence="2">
        <dbReference type="Rhea" id="RHEA:72676"/>
    </physiologicalReaction>
</comment>
<evidence type="ECO:0000313" key="6">
    <source>
        <dbReference type="EMBL" id="MCZ8513672.1"/>
    </source>
</evidence>
<dbReference type="Pfam" id="PF00753">
    <property type="entry name" value="Lactamase_B"/>
    <property type="match status" value="1"/>
</dbReference>
<dbReference type="InterPro" id="IPR001763">
    <property type="entry name" value="Rhodanese-like_dom"/>
</dbReference>
<dbReference type="Pfam" id="PF00581">
    <property type="entry name" value="Rhodanese"/>
    <property type="match status" value="1"/>
</dbReference>
<evidence type="ECO:0000256" key="3">
    <source>
        <dbReference type="ARBA" id="ARBA00034301"/>
    </source>
</evidence>
<dbReference type="SUPFAM" id="SSF56281">
    <property type="entry name" value="Metallo-hydrolase/oxidoreductase"/>
    <property type="match status" value="1"/>
</dbReference>
<organism evidence="6 7">
    <name type="scientific">Paenibacillus gyeongsangnamensis</name>
    <dbReference type="NCBI Taxonomy" id="3388067"/>
    <lineage>
        <taxon>Bacteria</taxon>
        <taxon>Bacillati</taxon>
        <taxon>Bacillota</taxon>
        <taxon>Bacilli</taxon>
        <taxon>Bacillales</taxon>
        <taxon>Paenibacillaceae</taxon>
        <taxon>Paenibacillus</taxon>
    </lineage>
</organism>
<evidence type="ECO:0000256" key="2">
    <source>
        <dbReference type="ARBA" id="ARBA00034221"/>
    </source>
</evidence>
<dbReference type="InterPro" id="IPR044528">
    <property type="entry name" value="POD-like_MBL-fold"/>
</dbReference>
<dbReference type="Gene3D" id="3.60.15.10">
    <property type="entry name" value="Ribonuclease Z/Hydroxyacylglutathione hydrolase-like"/>
    <property type="match status" value="1"/>
</dbReference>
<comment type="catalytic activity">
    <reaction evidence="4">
        <text>3',5'-cyclic UMP + H2O = UMP + H(+)</text>
        <dbReference type="Rhea" id="RHEA:70575"/>
        <dbReference type="ChEBI" id="CHEBI:15377"/>
        <dbReference type="ChEBI" id="CHEBI:15378"/>
        <dbReference type="ChEBI" id="CHEBI:57865"/>
        <dbReference type="ChEBI" id="CHEBI:184387"/>
    </reaction>
    <physiologicalReaction direction="left-to-right" evidence="4">
        <dbReference type="Rhea" id="RHEA:70576"/>
    </physiologicalReaction>
</comment>
<feature type="domain" description="Rhodanese" evidence="5">
    <location>
        <begin position="382"/>
        <end position="463"/>
    </location>
</feature>
<dbReference type="SMART" id="SM00450">
    <property type="entry name" value="RHOD"/>
    <property type="match status" value="1"/>
</dbReference>
<dbReference type="SMART" id="SM00849">
    <property type="entry name" value="Lactamase_B"/>
    <property type="match status" value="1"/>
</dbReference>
<dbReference type="PANTHER" id="PTHR43084">
    <property type="entry name" value="PERSULFIDE DIOXYGENASE ETHE1"/>
    <property type="match status" value="1"/>
</dbReference>
<evidence type="ECO:0000313" key="7">
    <source>
        <dbReference type="Proteomes" id="UP001527882"/>
    </source>
</evidence>
<evidence type="ECO:0000256" key="1">
    <source>
        <dbReference type="ARBA" id="ARBA00022723"/>
    </source>
</evidence>
<dbReference type="InterPro" id="IPR001279">
    <property type="entry name" value="Metallo-B-lactamas"/>
</dbReference>
<dbReference type="InterPro" id="IPR036873">
    <property type="entry name" value="Rhodanese-like_dom_sf"/>
</dbReference>
<dbReference type="CDD" id="cd07724">
    <property type="entry name" value="POD-like_MBL-fold"/>
    <property type="match status" value="1"/>
</dbReference>
<protein>
    <submittedName>
        <fullName evidence="6">MBL fold metallo-hydrolase</fullName>
    </submittedName>
</protein>
<dbReference type="RefSeq" id="WP_269882197.1">
    <property type="nucleotide sequence ID" value="NZ_JAQAGZ010000009.1"/>
</dbReference>
<dbReference type="Proteomes" id="UP001527882">
    <property type="component" value="Unassembled WGS sequence"/>
</dbReference>
<dbReference type="PANTHER" id="PTHR43084:SF1">
    <property type="entry name" value="PERSULFIDE DIOXYGENASE ETHE1, MITOCHONDRIAL"/>
    <property type="match status" value="1"/>
</dbReference>
<reference evidence="6 7" key="1">
    <citation type="submission" date="2022-12" db="EMBL/GenBank/DDBJ databases">
        <title>Draft genome sequence of Paenibacillus sp. dW9.</title>
        <authorList>
            <person name="Choi E.-W."/>
            <person name="Kim D.-U."/>
        </authorList>
    </citation>
    <scope>NUCLEOTIDE SEQUENCE [LARGE SCALE GENOMIC DNA]</scope>
    <source>
        <strain evidence="7">dW9</strain>
    </source>
</reference>
<dbReference type="InterPro" id="IPR051682">
    <property type="entry name" value="Mito_Persulfide_Diox"/>
</dbReference>
<proteinExistence type="predicted"/>
<gene>
    <name evidence="6" type="ORF">O9H85_14745</name>
</gene>
<dbReference type="InterPro" id="IPR036866">
    <property type="entry name" value="RibonucZ/Hydroxyglut_hydro"/>
</dbReference>
<keyword evidence="7" id="KW-1185">Reference proteome</keyword>